<keyword evidence="5" id="KW-1015">Disulfide bond</keyword>
<comment type="similarity">
    <text evidence="1">Belongs to the peptidase S1 family.</text>
</comment>
<evidence type="ECO:0000256" key="2">
    <source>
        <dbReference type="ARBA" id="ARBA00022670"/>
    </source>
</evidence>
<reference evidence="8 9" key="1">
    <citation type="journal article" date="2024" name="Insects">
        <title>An Improved Chromosome-Level Genome Assembly of the Firefly Pyrocoelia pectoralis.</title>
        <authorList>
            <person name="Fu X."/>
            <person name="Meyer-Rochow V.B."/>
            <person name="Ballantyne L."/>
            <person name="Zhu X."/>
        </authorList>
    </citation>
    <scope>NUCLEOTIDE SEQUENCE [LARGE SCALE GENOMIC DNA]</scope>
    <source>
        <strain evidence="8">XCY_ONT2</strain>
    </source>
</reference>
<dbReference type="Pfam" id="PF00089">
    <property type="entry name" value="Trypsin"/>
    <property type="match status" value="1"/>
</dbReference>
<dbReference type="PANTHER" id="PTHR24276">
    <property type="entry name" value="POLYSERASE-RELATED"/>
    <property type="match status" value="1"/>
</dbReference>
<proteinExistence type="inferred from homology"/>
<dbReference type="EMBL" id="JAVRBK010000010">
    <property type="protein sequence ID" value="KAK5638494.1"/>
    <property type="molecule type" value="Genomic_DNA"/>
</dbReference>
<dbReference type="InterPro" id="IPR050430">
    <property type="entry name" value="Peptidase_S1"/>
</dbReference>
<keyword evidence="9" id="KW-1185">Reference proteome</keyword>
<dbReference type="GO" id="GO:0004252">
    <property type="term" value="F:serine-type endopeptidase activity"/>
    <property type="evidence" value="ECO:0007669"/>
    <property type="project" value="InterPro"/>
</dbReference>
<evidence type="ECO:0000256" key="3">
    <source>
        <dbReference type="ARBA" id="ARBA00022801"/>
    </source>
</evidence>
<evidence type="ECO:0000256" key="4">
    <source>
        <dbReference type="ARBA" id="ARBA00022825"/>
    </source>
</evidence>
<dbReference type="AlphaFoldDB" id="A0AAN7V7Y0"/>
<dbReference type="Gene3D" id="2.40.10.10">
    <property type="entry name" value="Trypsin-like serine proteases"/>
    <property type="match status" value="1"/>
</dbReference>
<evidence type="ECO:0000256" key="6">
    <source>
        <dbReference type="SAM" id="SignalP"/>
    </source>
</evidence>
<gene>
    <name evidence="8" type="ORF">RI129_012789</name>
</gene>
<sequence length="249" mass="28176">MFRLLLVQVLIALALGAELQKRIKVESKSIFSLVEYTNFHKYPHHASLQYDGVYVCGASIISDIAVLTAAQCTLTHTILSVRYATSFYNAGGELLKVSRIFQHPQYNPNTYDNDISVLTLSSRMSRLTIAKPIRLVNTKAVEENREGHVTGWGHKEALHILTARKAKEIDRARCHDYYVRANKTLTESMVCFSDPAQNPCQGDEGSALVVDGQQVGILSWGYSCDKYYWPVVYTDVLYHRAFIKQYAYV</sequence>
<dbReference type="SUPFAM" id="SSF50494">
    <property type="entry name" value="Trypsin-like serine proteases"/>
    <property type="match status" value="1"/>
</dbReference>
<organism evidence="8 9">
    <name type="scientific">Pyrocoelia pectoralis</name>
    <dbReference type="NCBI Taxonomy" id="417401"/>
    <lineage>
        <taxon>Eukaryota</taxon>
        <taxon>Metazoa</taxon>
        <taxon>Ecdysozoa</taxon>
        <taxon>Arthropoda</taxon>
        <taxon>Hexapoda</taxon>
        <taxon>Insecta</taxon>
        <taxon>Pterygota</taxon>
        <taxon>Neoptera</taxon>
        <taxon>Endopterygota</taxon>
        <taxon>Coleoptera</taxon>
        <taxon>Polyphaga</taxon>
        <taxon>Elateriformia</taxon>
        <taxon>Elateroidea</taxon>
        <taxon>Lampyridae</taxon>
        <taxon>Lampyrinae</taxon>
        <taxon>Pyrocoelia</taxon>
    </lineage>
</organism>
<dbReference type="InterPro" id="IPR001314">
    <property type="entry name" value="Peptidase_S1A"/>
</dbReference>
<dbReference type="PANTHER" id="PTHR24276:SF91">
    <property type="entry name" value="AT26814P-RELATED"/>
    <property type="match status" value="1"/>
</dbReference>
<evidence type="ECO:0000256" key="1">
    <source>
        <dbReference type="ARBA" id="ARBA00007664"/>
    </source>
</evidence>
<feature type="signal peptide" evidence="6">
    <location>
        <begin position="1"/>
        <end position="16"/>
    </location>
</feature>
<dbReference type="Proteomes" id="UP001329430">
    <property type="component" value="Chromosome 10"/>
</dbReference>
<dbReference type="GO" id="GO:0006508">
    <property type="term" value="P:proteolysis"/>
    <property type="evidence" value="ECO:0007669"/>
    <property type="project" value="UniProtKB-KW"/>
</dbReference>
<evidence type="ECO:0000313" key="9">
    <source>
        <dbReference type="Proteomes" id="UP001329430"/>
    </source>
</evidence>
<feature type="chain" id="PRO_5042903451" description="Peptidase S1 domain-containing protein" evidence="6">
    <location>
        <begin position="17"/>
        <end position="249"/>
    </location>
</feature>
<evidence type="ECO:0000259" key="7">
    <source>
        <dbReference type="PROSITE" id="PS50240"/>
    </source>
</evidence>
<protein>
    <recommendedName>
        <fullName evidence="7">Peptidase S1 domain-containing protein</fullName>
    </recommendedName>
</protein>
<dbReference type="CDD" id="cd00190">
    <property type="entry name" value="Tryp_SPc"/>
    <property type="match status" value="1"/>
</dbReference>
<dbReference type="InterPro" id="IPR043504">
    <property type="entry name" value="Peptidase_S1_PA_chymotrypsin"/>
</dbReference>
<keyword evidence="6" id="KW-0732">Signal</keyword>
<keyword evidence="4" id="KW-0720">Serine protease</keyword>
<feature type="domain" description="Peptidase S1" evidence="7">
    <location>
        <begin position="14"/>
        <end position="248"/>
    </location>
</feature>
<evidence type="ECO:0000313" key="8">
    <source>
        <dbReference type="EMBL" id="KAK5638494.1"/>
    </source>
</evidence>
<keyword evidence="3" id="KW-0378">Hydrolase</keyword>
<dbReference type="PROSITE" id="PS50240">
    <property type="entry name" value="TRYPSIN_DOM"/>
    <property type="match status" value="1"/>
</dbReference>
<dbReference type="InterPro" id="IPR009003">
    <property type="entry name" value="Peptidase_S1_PA"/>
</dbReference>
<dbReference type="SMART" id="SM00020">
    <property type="entry name" value="Tryp_SPc"/>
    <property type="match status" value="1"/>
</dbReference>
<comment type="caution">
    <text evidence="8">The sequence shown here is derived from an EMBL/GenBank/DDBJ whole genome shotgun (WGS) entry which is preliminary data.</text>
</comment>
<name>A0AAN7V7Y0_9COLE</name>
<dbReference type="InterPro" id="IPR001254">
    <property type="entry name" value="Trypsin_dom"/>
</dbReference>
<accession>A0AAN7V7Y0</accession>
<dbReference type="PRINTS" id="PR00722">
    <property type="entry name" value="CHYMOTRYPSIN"/>
</dbReference>
<keyword evidence="2" id="KW-0645">Protease</keyword>
<evidence type="ECO:0000256" key="5">
    <source>
        <dbReference type="ARBA" id="ARBA00023157"/>
    </source>
</evidence>